<evidence type="ECO:0000256" key="7">
    <source>
        <dbReference type="ARBA" id="ARBA00022840"/>
    </source>
</evidence>
<gene>
    <name evidence="10 14" type="primary">miaA</name>
    <name evidence="14" type="ORF">HCN83_01605</name>
</gene>
<dbReference type="PANTHER" id="PTHR11088">
    <property type="entry name" value="TRNA DIMETHYLALLYLTRANSFERASE"/>
    <property type="match status" value="1"/>
</dbReference>
<keyword evidence="5 10" id="KW-0819">tRNA processing</keyword>
<evidence type="ECO:0000256" key="11">
    <source>
        <dbReference type="RuleBase" id="RU003783"/>
    </source>
</evidence>
<sequence length="311" mass="34913">MHKKKLIIIAGPTASGKTKLALKAAKAIDGEIISGDSMQIYRELDVGTAKPTQEEMEQVPHHLINVVPMCGTFTAADFQRTATDAIEDIHSRNKIPILCGGAGLYIQSLLYGYQFSSADSDPAVREKLEREADEYGGAALYKRLQQVDPAAAESVHPNNIKRVVRMLEVNTVTGGSVSTQEETERESPYDYLICGLYQERKVLYDRINSRVDMMAASGLLEEAEKLYDACGPEAQASQAIGYKELFPYIRGEHELETCLLQLKQHTRRFAKRQLTWFRNKLPVTWFDLSGDREEREKAVIGEISRFIGPLR</sequence>
<feature type="region of interest" description="Interaction with substrate tRNA" evidence="10">
    <location>
        <begin position="36"/>
        <end position="39"/>
    </location>
</feature>
<comment type="function">
    <text evidence="2 10 12">Catalyzes the transfer of a dimethylallyl group onto the adenine at position 37 in tRNAs that read codons beginning with uridine, leading to the formation of N6-(dimethylallyl)adenosine (i(6)A).</text>
</comment>
<protein>
    <recommendedName>
        <fullName evidence="10">tRNA dimethylallyltransferase</fullName>
        <ecNumber evidence="10">2.5.1.75</ecNumber>
    </recommendedName>
    <alternativeName>
        <fullName evidence="10">Dimethylallyl diphosphate:tRNA dimethylallyltransferase</fullName>
        <shortName evidence="10">DMAPP:tRNA dimethylallyltransferase</shortName>
        <shortName evidence="10">DMATase</shortName>
    </alternativeName>
    <alternativeName>
        <fullName evidence="10">Isopentenyl-diphosphate:tRNA isopentenyltransferase</fullName>
        <shortName evidence="10">IPP transferase</shortName>
        <shortName evidence="10">IPPT</shortName>
        <shortName evidence="10">IPTase</shortName>
    </alternativeName>
</protein>
<dbReference type="RefSeq" id="WP_168004569.1">
    <property type="nucleotide sequence ID" value="NZ_JAATHJ010000002.1"/>
</dbReference>
<dbReference type="InterPro" id="IPR018022">
    <property type="entry name" value="IPT"/>
</dbReference>
<dbReference type="InterPro" id="IPR039657">
    <property type="entry name" value="Dimethylallyltransferase"/>
</dbReference>
<dbReference type="Gene3D" id="3.40.50.300">
    <property type="entry name" value="P-loop containing nucleotide triphosphate hydrolases"/>
    <property type="match status" value="1"/>
</dbReference>
<comment type="caution">
    <text evidence="14">The sequence shown here is derived from an EMBL/GenBank/DDBJ whole genome shotgun (WGS) entry which is preliminary data.</text>
</comment>
<evidence type="ECO:0000256" key="8">
    <source>
        <dbReference type="ARBA" id="ARBA00022842"/>
    </source>
</evidence>
<evidence type="ECO:0000256" key="2">
    <source>
        <dbReference type="ARBA" id="ARBA00003213"/>
    </source>
</evidence>
<dbReference type="EC" id="2.5.1.75" evidence="10"/>
<dbReference type="HAMAP" id="MF_00185">
    <property type="entry name" value="IPP_trans"/>
    <property type="match status" value="1"/>
</dbReference>
<evidence type="ECO:0000256" key="4">
    <source>
        <dbReference type="ARBA" id="ARBA00022679"/>
    </source>
</evidence>
<reference evidence="14 15" key="1">
    <citation type="submission" date="2020-03" db="EMBL/GenBank/DDBJ databases">
        <title>Assessment of the enzymatic potential of alkaline-tolerant lipase obtained from Bacillus luteus H11 (technogenic soil) for the bioremediation of saline soils contaminated with petroleum substances.</title>
        <authorList>
            <person name="Kalwasinska A."/>
        </authorList>
    </citation>
    <scope>NUCLEOTIDE SEQUENCE [LARGE SCALE GENOMIC DNA]</scope>
    <source>
        <strain evidence="14 15">H11</strain>
    </source>
</reference>
<evidence type="ECO:0000256" key="5">
    <source>
        <dbReference type="ARBA" id="ARBA00022694"/>
    </source>
</evidence>
<accession>A0A969TTR3</accession>
<feature type="binding site" evidence="10">
    <location>
        <begin position="13"/>
        <end position="18"/>
    </location>
    <ligand>
        <name>substrate</name>
    </ligand>
</feature>
<evidence type="ECO:0000256" key="13">
    <source>
        <dbReference type="RuleBase" id="RU003785"/>
    </source>
</evidence>
<evidence type="ECO:0000256" key="9">
    <source>
        <dbReference type="ARBA" id="ARBA00049563"/>
    </source>
</evidence>
<evidence type="ECO:0000256" key="1">
    <source>
        <dbReference type="ARBA" id="ARBA00001946"/>
    </source>
</evidence>
<comment type="caution">
    <text evidence="10">Lacks conserved residue(s) required for the propagation of feature annotation.</text>
</comment>
<dbReference type="AlphaFoldDB" id="A0A969TTR3"/>
<keyword evidence="8 10" id="KW-0460">Magnesium</keyword>
<dbReference type="InterPro" id="IPR027417">
    <property type="entry name" value="P-loop_NTPase"/>
</dbReference>
<comment type="cofactor">
    <cofactor evidence="1 10">
        <name>Mg(2+)</name>
        <dbReference type="ChEBI" id="CHEBI:18420"/>
    </cofactor>
</comment>
<evidence type="ECO:0000256" key="6">
    <source>
        <dbReference type="ARBA" id="ARBA00022741"/>
    </source>
</evidence>
<proteinExistence type="inferred from homology"/>
<keyword evidence="7 10" id="KW-0067">ATP-binding</keyword>
<feature type="binding site" evidence="10">
    <location>
        <begin position="11"/>
        <end position="18"/>
    </location>
    <ligand>
        <name>ATP</name>
        <dbReference type="ChEBI" id="CHEBI:30616"/>
    </ligand>
</feature>
<comment type="similarity">
    <text evidence="3 10 13">Belongs to the IPP transferase family.</text>
</comment>
<dbReference type="PANTHER" id="PTHR11088:SF60">
    <property type="entry name" value="TRNA DIMETHYLALLYLTRANSFERASE"/>
    <property type="match status" value="1"/>
</dbReference>
<feature type="site" description="Interaction with substrate tRNA" evidence="10">
    <location>
        <position position="125"/>
    </location>
</feature>
<organism evidence="14 15">
    <name type="scientific">Alkalicoccus luteus</name>
    <dbReference type="NCBI Taxonomy" id="1237094"/>
    <lineage>
        <taxon>Bacteria</taxon>
        <taxon>Bacillati</taxon>
        <taxon>Bacillota</taxon>
        <taxon>Bacilli</taxon>
        <taxon>Bacillales</taxon>
        <taxon>Bacillaceae</taxon>
        <taxon>Alkalicoccus</taxon>
    </lineage>
</organism>
<evidence type="ECO:0000313" key="14">
    <source>
        <dbReference type="EMBL" id="NJP36277.1"/>
    </source>
</evidence>
<dbReference type="SUPFAM" id="SSF52540">
    <property type="entry name" value="P-loop containing nucleoside triphosphate hydrolases"/>
    <property type="match status" value="1"/>
</dbReference>
<keyword evidence="6 10" id="KW-0547">Nucleotide-binding</keyword>
<name>A0A969TTR3_9BACI</name>
<comment type="subunit">
    <text evidence="10">Monomer.</text>
</comment>
<evidence type="ECO:0000256" key="12">
    <source>
        <dbReference type="RuleBase" id="RU003784"/>
    </source>
</evidence>
<dbReference type="GO" id="GO:0006400">
    <property type="term" value="P:tRNA modification"/>
    <property type="evidence" value="ECO:0007669"/>
    <property type="project" value="TreeGrafter"/>
</dbReference>
<dbReference type="EMBL" id="JAATHJ010000002">
    <property type="protein sequence ID" value="NJP36277.1"/>
    <property type="molecule type" value="Genomic_DNA"/>
</dbReference>
<evidence type="ECO:0000313" key="15">
    <source>
        <dbReference type="Proteomes" id="UP000752012"/>
    </source>
</evidence>
<dbReference type="Gene3D" id="1.10.20.140">
    <property type="match status" value="1"/>
</dbReference>
<keyword evidence="15" id="KW-1185">Reference proteome</keyword>
<dbReference type="Proteomes" id="UP000752012">
    <property type="component" value="Unassembled WGS sequence"/>
</dbReference>
<dbReference type="NCBIfam" id="TIGR00174">
    <property type="entry name" value="miaA"/>
    <property type="match status" value="1"/>
</dbReference>
<comment type="catalytic activity">
    <reaction evidence="9 10 11">
        <text>adenosine(37) in tRNA + dimethylallyl diphosphate = N(6)-dimethylallyladenosine(37) in tRNA + diphosphate</text>
        <dbReference type="Rhea" id="RHEA:26482"/>
        <dbReference type="Rhea" id="RHEA-COMP:10162"/>
        <dbReference type="Rhea" id="RHEA-COMP:10375"/>
        <dbReference type="ChEBI" id="CHEBI:33019"/>
        <dbReference type="ChEBI" id="CHEBI:57623"/>
        <dbReference type="ChEBI" id="CHEBI:74411"/>
        <dbReference type="ChEBI" id="CHEBI:74415"/>
        <dbReference type="EC" id="2.5.1.75"/>
    </reaction>
</comment>
<dbReference type="Pfam" id="PF01715">
    <property type="entry name" value="IPPT"/>
    <property type="match status" value="1"/>
</dbReference>
<evidence type="ECO:0000256" key="3">
    <source>
        <dbReference type="ARBA" id="ARBA00005842"/>
    </source>
</evidence>
<dbReference type="GO" id="GO:0005524">
    <property type="term" value="F:ATP binding"/>
    <property type="evidence" value="ECO:0007669"/>
    <property type="project" value="UniProtKB-UniRule"/>
</dbReference>
<keyword evidence="4 10" id="KW-0808">Transferase</keyword>
<evidence type="ECO:0000256" key="10">
    <source>
        <dbReference type="HAMAP-Rule" id="MF_00185"/>
    </source>
</evidence>
<dbReference type="GO" id="GO:0052381">
    <property type="term" value="F:tRNA dimethylallyltransferase activity"/>
    <property type="evidence" value="ECO:0007669"/>
    <property type="project" value="UniProtKB-UniRule"/>
</dbReference>